<evidence type="ECO:0000313" key="1">
    <source>
        <dbReference type="EMBL" id="EKR62434.1"/>
    </source>
</evidence>
<gene>
    <name evidence="1" type="ORF">LEP1GSC036_1572</name>
</gene>
<name>A0A828YW36_9LEPT</name>
<organism evidence="1 2">
    <name type="scientific">Leptospira weilii str. 2006001853</name>
    <dbReference type="NCBI Taxonomy" id="1001589"/>
    <lineage>
        <taxon>Bacteria</taxon>
        <taxon>Pseudomonadati</taxon>
        <taxon>Spirochaetota</taxon>
        <taxon>Spirochaetia</taxon>
        <taxon>Leptospirales</taxon>
        <taxon>Leptospiraceae</taxon>
        <taxon>Leptospira</taxon>
    </lineage>
</organism>
<dbReference type="AlphaFoldDB" id="A0A828YW36"/>
<reference evidence="1 2" key="1">
    <citation type="submission" date="2012-10" db="EMBL/GenBank/DDBJ databases">
        <authorList>
            <person name="Harkins D.M."/>
            <person name="Durkin A.S."/>
            <person name="Brinkac L.M."/>
            <person name="Haft D.H."/>
            <person name="Selengut J.D."/>
            <person name="Sanka R."/>
            <person name="DePew J."/>
            <person name="Purushe J."/>
            <person name="Whelen A.C."/>
            <person name="Vinetz J.M."/>
            <person name="Sutton G.G."/>
            <person name="Nierman W.C."/>
            <person name="Fouts D.E."/>
        </authorList>
    </citation>
    <scope>NUCLEOTIDE SEQUENCE [LARGE SCALE GENOMIC DNA]</scope>
    <source>
        <strain evidence="1 2">2006001853</strain>
    </source>
</reference>
<sequence>MKTAALLQIDRLFLSIIFMRPNIVRRNKNILNNLRIY</sequence>
<protein>
    <submittedName>
        <fullName evidence="1">Uncharacterized protein</fullName>
    </submittedName>
</protein>
<dbReference type="Proteomes" id="UP000001338">
    <property type="component" value="Unassembled WGS sequence"/>
</dbReference>
<proteinExistence type="predicted"/>
<evidence type="ECO:0000313" key="2">
    <source>
        <dbReference type="Proteomes" id="UP000001338"/>
    </source>
</evidence>
<accession>A0A828YW36</accession>
<comment type="caution">
    <text evidence="1">The sequence shown here is derived from an EMBL/GenBank/DDBJ whole genome shotgun (WGS) entry which is preliminary data.</text>
</comment>
<dbReference type="EMBL" id="AFLV02000081">
    <property type="protein sequence ID" value="EKR62434.1"/>
    <property type="molecule type" value="Genomic_DNA"/>
</dbReference>